<organism evidence="2">
    <name type="scientific">Strongyloides stercoralis</name>
    <name type="common">Threadworm</name>
    <dbReference type="NCBI Taxonomy" id="6248"/>
    <lineage>
        <taxon>Eukaryota</taxon>
        <taxon>Metazoa</taxon>
        <taxon>Ecdysozoa</taxon>
        <taxon>Nematoda</taxon>
        <taxon>Chromadorea</taxon>
        <taxon>Rhabditida</taxon>
        <taxon>Tylenchina</taxon>
        <taxon>Panagrolaimomorpha</taxon>
        <taxon>Strongyloidoidea</taxon>
        <taxon>Strongyloididae</taxon>
        <taxon>Strongyloides</taxon>
    </lineage>
</organism>
<keyword evidence="1" id="KW-1133">Transmembrane helix</keyword>
<keyword evidence="1" id="KW-0812">Transmembrane</keyword>
<reference evidence="2" key="1">
    <citation type="submission" date="2015-08" db="UniProtKB">
        <authorList>
            <consortium name="WormBaseParasite"/>
        </authorList>
    </citation>
    <scope>IDENTIFICATION</scope>
</reference>
<proteinExistence type="predicted"/>
<protein>
    <submittedName>
        <fullName evidence="2">Magnetosome protein Mad2</fullName>
    </submittedName>
</protein>
<accession>A0A0K0DTV3</accession>
<feature type="transmembrane region" description="Helical" evidence="1">
    <location>
        <begin position="42"/>
        <end position="66"/>
    </location>
</feature>
<keyword evidence="1" id="KW-0472">Membrane</keyword>
<evidence type="ECO:0000256" key="1">
    <source>
        <dbReference type="SAM" id="Phobius"/>
    </source>
</evidence>
<evidence type="ECO:0000313" key="2">
    <source>
        <dbReference type="WBParaSite" id="SSTP_0000066700.1"/>
    </source>
</evidence>
<sequence>MLFLLIVKFLTSNLDNFTKFWFNIHRKITLMLMLLTLQLRHFTWLSGIGIVVALILMVLCAGGQVYSRKRYRRCKKAMAIKYQSVPSLIKIE</sequence>
<dbReference type="WBParaSite" id="SSTP_0000066700.1">
    <property type="protein sequence ID" value="SSTP_0000066700.1"/>
    <property type="gene ID" value="SSTP_0000066700"/>
</dbReference>
<name>A0A0K0DTV3_STRER</name>
<dbReference type="AlphaFoldDB" id="A0A0K0DTV3"/>